<dbReference type="CDD" id="cd12148">
    <property type="entry name" value="fungal_TF_MHR"/>
    <property type="match status" value="1"/>
</dbReference>
<dbReference type="GO" id="GO:0000981">
    <property type="term" value="F:DNA-binding transcription factor activity, RNA polymerase II-specific"/>
    <property type="evidence" value="ECO:0007669"/>
    <property type="project" value="InterPro"/>
</dbReference>
<evidence type="ECO:0000313" key="7">
    <source>
        <dbReference type="Proteomes" id="UP000664132"/>
    </source>
</evidence>
<evidence type="ECO:0000256" key="1">
    <source>
        <dbReference type="ARBA" id="ARBA00022723"/>
    </source>
</evidence>
<comment type="caution">
    <text evidence="6">The sequence shown here is derived from an EMBL/GenBank/DDBJ whole genome shotgun (WGS) entry which is preliminary data.</text>
</comment>
<dbReference type="Gene3D" id="4.10.240.10">
    <property type="entry name" value="Zn(2)-C6 fungal-type DNA-binding domain"/>
    <property type="match status" value="1"/>
</dbReference>
<keyword evidence="3" id="KW-0175">Coiled coil</keyword>
<name>A0A8H7T4G1_9HELO</name>
<evidence type="ECO:0000313" key="6">
    <source>
        <dbReference type="EMBL" id="KAG4412202.1"/>
    </source>
</evidence>
<dbReference type="PANTHER" id="PTHR46910">
    <property type="entry name" value="TRANSCRIPTION FACTOR PDR1"/>
    <property type="match status" value="1"/>
</dbReference>
<dbReference type="CDD" id="cd00067">
    <property type="entry name" value="GAL4"/>
    <property type="match status" value="1"/>
</dbReference>
<dbReference type="InterPro" id="IPR036864">
    <property type="entry name" value="Zn2-C6_fun-type_DNA-bd_sf"/>
</dbReference>
<dbReference type="SMART" id="SM00906">
    <property type="entry name" value="Fungal_trans"/>
    <property type="match status" value="1"/>
</dbReference>
<dbReference type="InterPro" id="IPR001138">
    <property type="entry name" value="Zn2Cys6_DnaBD"/>
</dbReference>
<sequence>MSSDGGPPAGPPGDFYASQTHEPFNYQYSEAQLQAQVHAQSASPYVVADSSGRLPYFETQIRALEYRPASSTVSAGASAASAVATPNPRMAQKRPSEDDGASNGSPSKQIRCEHPEQFSRAVQKKLKDSNRTGQACDRCKIRKIRCDPRESGCGPCEQNQTECVTTDRITGQATRRGYTEALERQNEDSQNRIRELERQILELGGNIKSSNGFQNGETSYNYQQPTPTWNATNSYPSQNLNGSPRQEATTYRPLPTPTAKTYGSTYLGVSAGNSNLSAIKGTALSILGMEIDVANFDSWDMDDPKDDQMKNNPYNKSYQSFLQTALNAHTSGLPRIQNVELPERALGFEYASWYFRALNPYTPLLHRPTFMKLLTQVYDDPAFRPTAAEIVMVHMVFAIMLFQFSVRNNDDMRVKNDHNYKSNMHYHYSLSMFYQLSRSHTVEDVQAMTLICLHLRNFPKPGASWILTQTTLALALELGLNRSAKRWVVESRPNLLDIEMRKRIFWIILAIDVTLSGKLGRPMRLRYEDLDVEFPEVMDDELLSEDGLDMSRPGTCTHEIGLVAMRILPLFMELYSTIYAVRRCPENYIKTVKSLEARVQKWKDDLPLHLQLTNKTAGTENRPFALYAEMWYLEFRLLLRHPSVEMTEDKAFKAEGIRACDDCSRQMLKCVLELQQYNTLDTTWYNAAVYLMAITATLFATHDKKSTSPGEIASLRTDMDKWLGVMGDVGRLLGSGDGLKEAVRGVIEGTLGMLDRRVTTPNTAYIQNPKSPQDSKLQLQRSNSGTVFGTLPGYGLEQNPSSNGVTSVEYSQGQMSHQTTPYPAATVYSTYAETPSAISYAPHDNSNAFANYPTGNTEAPLVGGFEMTPSQPQQNNQWQRSMSINPPGAQAWQQWTHSIGQVEPQDRYSASALIQLGARGNAAGINGAQTTIPDMNGLQPVLGFDPQMGHLHGGINTWPQSTFLEPGQGMGPGSG</sequence>
<dbReference type="PROSITE" id="PS50048">
    <property type="entry name" value="ZN2_CY6_FUNGAL_2"/>
    <property type="match status" value="1"/>
</dbReference>
<gene>
    <name evidence="6" type="ORF">IFR04_014662</name>
</gene>
<dbReference type="SMART" id="SM00066">
    <property type="entry name" value="GAL4"/>
    <property type="match status" value="1"/>
</dbReference>
<evidence type="ECO:0000256" key="2">
    <source>
        <dbReference type="ARBA" id="ARBA00023242"/>
    </source>
</evidence>
<organism evidence="6 7">
    <name type="scientific">Cadophora malorum</name>
    <dbReference type="NCBI Taxonomy" id="108018"/>
    <lineage>
        <taxon>Eukaryota</taxon>
        <taxon>Fungi</taxon>
        <taxon>Dikarya</taxon>
        <taxon>Ascomycota</taxon>
        <taxon>Pezizomycotina</taxon>
        <taxon>Leotiomycetes</taxon>
        <taxon>Helotiales</taxon>
        <taxon>Ploettnerulaceae</taxon>
        <taxon>Cadophora</taxon>
    </lineage>
</organism>
<feature type="coiled-coil region" evidence="3">
    <location>
        <begin position="179"/>
        <end position="206"/>
    </location>
</feature>
<feature type="region of interest" description="Disordered" evidence="4">
    <location>
        <begin position="207"/>
        <end position="234"/>
    </location>
</feature>
<dbReference type="Pfam" id="PF04082">
    <property type="entry name" value="Fungal_trans"/>
    <property type="match status" value="1"/>
</dbReference>
<dbReference type="OrthoDB" id="4456959at2759"/>
<evidence type="ECO:0000256" key="3">
    <source>
        <dbReference type="SAM" id="Coils"/>
    </source>
</evidence>
<reference evidence="6" key="1">
    <citation type="submission" date="2021-02" db="EMBL/GenBank/DDBJ databases">
        <title>Genome sequence Cadophora malorum strain M34.</title>
        <authorList>
            <person name="Stefanovic E."/>
            <person name="Vu D."/>
            <person name="Scully C."/>
            <person name="Dijksterhuis J."/>
            <person name="Roader J."/>
            <person name="Houbraken J."/>
        </authorList>
    </citation>
    <scope>NUCLEOTIDE SEQUENCE</scope>
    <source>
        <strain evidence="6">M34</strain>
    </source>
</reference>
<accession>A0A8H7T4G1</accession>
<dbReference type="GO" id="GO:0006351">
    <property type="term" value="P:DNA-templated transcription"/>
    <property type="evidence" value="ECO:0007669"/>
    <property type="project" value="InterPro"/>
</dbReference>
<keyword evidence="1" id="KW-0479">Metal-binding</keyword>
<dbReference type="SUPFAM" id="SSF57701">
    <property type="entry name" value="Zn2/Cys6 DNA-binding domain"/>
    <property type="match status" value="1"/>
</dbReference>
<dbReference type="GO" id="GO:0003677">
    <property type="term" value="F:DNA binding"/>
    <property type="evidence" value="ECO:0007669"/>
    <property type="project" value="InterPro"/>
</dbReference>
<protein>
    <recommendedName>
        <fullName evidence="5">Zn(2)-C6 fungal-type domain-containing protein</fullName>
    </recommendedName>
</protein>
<feature type="compositionally biased region" description="Polar residues" evidence="4">
    <location>
        <begin position="17"/>
        <end position="29"/>
    </location>
</feature>
<evidence type="ECO:0000256" key="4">
    <source>
        <dbReference type="SAM" id="MobiDB-lite"/>
    </source>
</evidence>
<dbReference type="PANTHER" id="PTHR46910:SF4">
    <property type="entry name" value="ZN(2)-C6 FUNGAL-TYPE DOMAIN-CONTAINING PROTEIN"/>
    <property type="match status" value="1"/>
</dbReference>
<keyword evidence="7" id="KW-1185">Reference proteome</keyword>
<dbReference type="InterPro" id="IPR050987">
    <property type="entry name" value="AtrR-like"/>
</dbReference>
<dbReference type="GO" id="GO:0008270">
    <property type="term" value="F:zinc ion binding"/>
    <property type="evidence" value="ECO:0007669"/>
    <property type="project" value="InterPro"/>
</dbReference>
<feature type="domain" description="Zn(2)-C6 fungal-type" evidence="5">
    <location>
        <begin position="135"/>
        <end position="165"/>
    </location>
</feature>
<feature type="region of interest" description="Disordered" evidence="4">
    <location>
        <begin position="1"/>
        <end position="29"/>
    </location>
</feature>
<dbReference type="AlphaFoldDB" id="A0A8H7T4G1"/>
<feature type="region of interest" description="Disordered" evidence="4">
    <location>
        <begin position="77"/>
        <end position="114"/>
    </location>
</feature>
<dbReference type="Pfam" id="PF00172">
    <property type="entry name" value="Zn_clus"/>
    <property type="match status" value="1"/>
</dbReference>
<dbReference type="PROSITE" id="PS00463">
    <property type="entry name" value="ZN2_CY6_FUNGAL_1"/>
    <property type="match status" value="1"/>
</dbReference>
<evidence type="ECO:0000259" key="5">
    <source>
        <dbReference type="PROSITE" id="PS50048"/>
    </source>
</evidence>
<proteinExistence type="predicted"/>
<dbReference type="InterPro" id="IPR007219">
    <property type="entry name" value="XnlR_reg_dom"/>
</dbReference>
<keyword evidence="2" id="KW-0539">Nucleus</keyword>
<dbReference type="Proteomes" id="UP000664132">
    <property type="component" value="Unassembled WGS sequence"/>
</dbReference>
<dbReference type="EMBL" id="JAFJYH010000400">
    <property type="protein sequence ID" value="KAG4412202.1"/>
    <property type="molecule type" value="Genomic_DNA"/>
</dbReference>